<accession>A0A9P7RBD9</accession>
<evidence type="ECO:0000313" key="2">
    <source>
        <dbReference type="Proteomes" id="UP000699042"/>
    </source>
</evidence>
<comment type="caution">
    <text evidence="1">The sequence shown here is derived from an EMBL/GenBank/DDBJ whole genome shotgun (WGS) entry which is preliminary data.</text>
</comment>
<gene>
    <name evidence="1" type="ORF">JMJ77_002483</name>
</gene>
<dbReference type="AlphaFoldDB" id="A0A9P7RBD9"/>
<reference evidence="1" key="1">
    <citation type="submission" date="2021-05" db="EMBL/GenBank/DDBJ databases">
        <title>Comparative genomics of three Colletotrichum scovillei strains and genetic complementation revealed genes involved fungal growth and virulence on chili pepper.</title>
        <authorList>
            <person name="Hsieh D.-K."/>
            <person name="Chuang S.-C."/>
            <person name="Chen C.-Y."/>
            <person name="Chao Y.-T."/>
            <person name="Lu M.-Y.J."/>
            <person name="Lee M.-H."/>
            <person name="Shih M.-C."/>
        </authorList>
    </citation>
    <scope>NUCLEOTIDE SEQUENCE</scope>
    <source>
        <strain evidence="1">Coll-153</strain>
    </source>
</reference>
<organism evidence="1 2">
    <name type="scientific">Colletotrichum scovillei</name>
    <dbReference type="NCBI Taxonomy" id="1209932"/>
    <lineage>
        <taxon>Eukaryota</taxon>
        <taxon>Fungi</taxon>
        <taxon>Dikarya</taxon>
        <taxon>Ascomycota</taxon>
        <taxon>Pezizomycotina</taxon>
        <taxon>Sordariomycetes</taxon>
        <taxon>Hypocreomycetidae</taxon>
        <taxon>Glomerellales</taxon>
        <taxon>Glomerellaceae</taxon>
        <taxon>Colletotrichum</taxon>
        <taxon>Colletotrichum acutatum species complex</taxon>
    </lineage>
</organism>
<dbReference type="EMBL" id="JAESDN010000004">
    <property type="protein sequence ID" value="KAG7051869.1"/>
    <property type="molecule type" value="Genomic_DNA"/>
</dbReference>
<protein>
    <submittedName>
        <fullName evidence="1">Uncharacterized protein</fullName>
    </submittedName>
</protein>
<evidence type="ECO:0000313" key="1">
    <source>
        <dbReference type="EMBL" id="KAG7051869.1"/>
    </source>
</evidence>
<dbReference type="Proteomes" id="UP000699042">
    <property type="component" value="Unassembled WGS sequence"/>
</dbReference>
<proteinExistence type="predicted"/>
<name>A0A9P7RBD9_9PEZI</name>
<keyword evidence="2" id="KW-1185">Reference proteome</keyword>
<feature type="non-terminal residue" evidence="1">
    <location>
        <position position="1"/>
    </location>
</feature>
<sequence>ARLTAITFDEKLLKEHDYLLISTCSQYHQTQPALDGCAELMISRSPTNNESEKSY</sequence>